<dbReference type="InterPro" id="IPR036737">
    <property type="entry name" value="OmpA-like_sf"/>
</dbReference>
<dbReference type="GO" id="GO:0005886">
    <property type="term" value="C:plasma membrane"/>
    <property type="evidence" value="ECO:0007669"/>
    <property type="project" value="TreeGrafter"/>
</dbReference>
<dbReference type="Pfam" id="PF05359">
    <property type="entry name" value="DUF748"/>
    <property type="match status" value="2"/>
</dbReference>
<dbReference type="OrthoDB" id="9757969at2"/>
<dbReference type="AlphaFoldDB" id="A0A4U1BIY0"/>
<dbReference type="PANTHER" id="PTHR30441:SF8">
    <property type="entry name" value="DUF748 DOMAIN-CONTAINING PROTEIN"/>
    <property type="match status" value="1"/>
</dbReference>
<reference evidence="1 2" key="1">
    <citation type="submission" date="2019-04" db="EMBL/GenBank/DDBJ databases">
        <authorList>
            <person name="Hwang J.C."/>
        </authorList>
    </citation>
    <scope>NUCLEOTIDE SEQUENCE [LARGE SCALE GENOMIC DNA]</scope>
    <source>
        <strain evidence="1 2">IMCC35001</strain>
    </source>
</reference>
<proteinExistence type="predicted"/>
<evidence type="ECO:0000313" key="2">
    <source>
        <dbReference type="Proteomes" id="UP000305674"/>
    </source>
</evidence>
<protein>
    <submittedName>
        <fullName evidence="1">DUF748 domain-containing protein</fullName>
    </submittedName>
</protein>
<dbReference type="Proteomes" id="UP000305674">
    <property type="component" value="Unassembled WGS sequence"/>
</dbReference>
<dbReference type="InterPro" id="IPR052894">
    <property type="entry name" value="AsmA-related"/>
</dbReference>
<gene>
    <name evidence="1" type="ORF">FCL40_02480</name>
</gene>
<dbReference type="InterPro" id="IPR008023">
    <property type="entry name" value="DUF748"/>
</dbReference>
<accession>A0A4U1BIY0</accession>
<dbReference type="PANTHER" id="PTHR30441">
    <property type="entry name" value="DUF748 DOMAIN-CONTAINING PROTEIN"/>
    <property type="match status" value="1"/>
</dbReference>
<name>A0A4U1BIY0_9GAMM</name>
<comment type="caution">
    <text evidence="1">The sequence shown here is derived from an EMBL/GenBank/DDBJ whole genome shotgun (WGS) entry which is preliminary data.</text>
</comment>
<keyword evidence="2" id="KW-1185">Reference proteome</keyword>
<organism evidence="1 2">
    <name type="scientific">Ferrimonas sediminicola</name>
    <dbReference type="NCBI Taxonomy" id="2569538"/>
    <lineage>
        <taxon>Bacteria</taxon>
        <taxon>Pseudomonadati</taxon>
        <taxon>Pseudomonadota</taxon>
        <taxon>Gammaproteobacteria</taxon>
        <taxon>Alteromonadales</taxon>
        <taxon>Ferrimonadaceae</taxon>
        <taxon>Ferrimonas</taxon>
    </lineage>
</organism>
<dbReference type="EMBL" id="SWCI01000001">
    <property type="protein sequence ID" value="TKB51440.1"/>
    <property type="molecule type" value="Genomic_DNA"/>
</dbReference>
<sequence>MRSLSLGVDECEPGVGSPVNIKILWSRPWIRRGAWALLALSVYLLLTGWGLPRLIQSQSPKWVAANLNGQLSLERVTFHPFAWRLQIQGVRLSAEDGEPIFGLRQLVLDLDPLHSLFSLSGRIRTLALEGPELAIHDLGQGRSNLGDLLRPLTEEQQPSAEEGAEPRVPQLYIADLKLLEGALSYRRPDGASTRFTDLQLRAQDLALAGADNQMALALIGPGGGRLSVEATASLAPTSVQMQLALDDADLTRYWPFIDDLFQFQLDQGRVDLNATLSLRRDHDHTALFLNQGAIELSGLNLSNRQSPLLTLAKARVEEISLDLTERTLAIGGVTLEQGQLMGHVSDQGLDWATLFLPAVDGQPDTDAGADAQGKPWQVRLDGASIEQFRLMLQDSLPKQPVAWVLDLDRVQVGPVSNDLSQPIALELLSRINDDASFTAQGELIPESLNAQFDLSLAGFPLTATVPYWQEQLPLKLVSGQLASTGALSLAGVSPLDLRYDGELAVRDLVTQDPTQGRDFVKWQELAVNHLGVATQPMTVQLDRVTVTQPYSRVIIDEDGSTNIQQLLGTDSGAAAAASKAEPAGDPLPLSINSIELVDGAAFFADNSLTPKFATGIEHLAGRITGLSADPASRAKVDIHGQVDRYAPMSLIGELQPLVPDSYLDMALTFDNVDLISLNAYSGTYAGYYIDQGQLDLSLNYKLEKRQLVGSNRVVVDKLKLGKRSESDKATSLPVALAVALLQDSDGVIDLGLEVQGDVDDPSFAIGPLVGKALFNAISKVVTSPFSLLGSLLEGEAPPSEVLFEPGTATLSPRAEDQLRQLAKGLTKRPGLSLSLNGAVSVAADRSALAATALAGELGFEATPDQPLTEQQQTLLVAAYERRFGVGSAPPLPEDQPPQAWQQSLYNQMLARVNLPLDALPELAANRAEEVKRLLITRLGVSAERVFIRESRLELNQSGPKVVMALDAL</sequence>
<evidence type="ECO:0000313" key="1">
    <source>
        <dbReference type="EMBL" id="TKB51440.1"/>
    </source>
</evidence>
<dbReference type="GO" id="GO:0090313">
    <property type="term" value="P:regulation of protein targeting to membrane"/>
    <property type="evidence" value="ECO:0007669"/>
    <property type="project" value="TreeGrafter"/>
</dbReference>
<dbReference type="Gene3D" id="3.30.1330.60">
    <property type="entry name" value="OmpA-like domain"/>
    <property type="match status" value="1"/>
</dbReference>